<sequence>MSTHANNVTAESTVDTMAKLNVLGDECARTILIATSDGPQTAKELTEIADCSSATVYRRINNLLESELLAECIRFEENGTHTTAYEATVDHVQVKIGENGIDVSTVAGE</sequence>
<evidence type="ECO:0000313" key="1">
    <source>
        <dbReference type="EMBL" id="MCU4754155.1"/>
    </source>
</evidence>
<dbReference type="AlphaFoldDB" id="A0AAP2ZCM8"/>
<keyword evidence="2" id="KW-1185">Reference proteome</keyword>
<dbReference type="InterPro" id="IPR036388">
    <property type="entry name" value="WH-like_DNA-bd_sf"/>
</dbReference>
<name>A0AAP2ZCM8_9EURY</name>
<reference evidence="1 2" key="1">
    <citation type="submission" date="2022-09" db="EMBL/GenBank/DDBJ databases">
        <title>Enrichment on poylsaccharides allowed isolation of novel metabolic and taxonomic groups of Haloarchaea.</title>
        <authorList>
            <person name="Sorokin D.Y."/>
            <person name="Elcheninov A.G."/>
            <person name="Khizhniak T.V."/>
            <person name="Kolganova T.V."/>
            <person name="Kublanov I.V."/>
        </authorList>
    </citation>
    <scope>NUCLEOTIDE SEQUENCE [LARGE SCALE GENOMIC DNA]</scope>
    <source>
        <strain evidence="1 2">AArc-curdl1</strain>
    </source>
</reference>
<dbReference type="Proteomes" id="UP001321047">
    <property type="component" value="Unassembled WGS sequence"/>
</dbReference>
<organism evidence="1 2">
    <name type="scientific">Natronosalvus hydrolyticus</name>
    <dbReference type="NCBI Taxonomy" id="2979988"/>
    <lineage>
        <taxon>Archaea</taxon>
        <taxon>Methanobacteriati</taxon>
        <taxon>Methanobacteriota</taxon>
        <taxon>Stenosarchaea group</taxon>
        <taxon>Halobacteria</taxon>
        <taxon>Halobacteriales</taxon>
        <taxon>Natrialbaceae</taxon>
        <taxon>Natronosalvus</taxon>
    </lineage>
</organism>
<dbReference type="RefSeq" id="WP_342810457.1">
    <property type="nucleotide sequence ID" value="NZ_JAOPJZ010000031.1"/>
</dbReference>
<evidence type="ECO:0000313" key="2">
    <source>
        <dbReference type="Proteomes" id="UP001321047"/>
    </source>
</evidence>
<dbReference type="EMBL" id="JAOPJZ010000031">
    <property type="protein sequence ID" value="MCU4754155.1"/>
    <property type="molecule type" value="Genomic_DNA"/>
</dbReference>
<comment type="caution">
    <text evidence="1">The sequence shown here is derived from an EMBL/GenBank/DDBJ whole genome shotgun (WGS) entry which is preliminary data.</text>
</comment>
<dbReference type="InterPro" id="IPR036390">
    <property type="entry name" value="WH_DNA-bd_sf"/>
</dbReference>
<dbReference type="Gene3D" id="1.10.10.10">
    <property type="entry name" value="Winged helix-like DNA-binding domain superfamily/Winged helix DNA-binding domain"/>
    <property type="match status" value="1"/>
</dbReference>
<dbReference type="Pfam" id="PF12840">
    <property type="entry name" value="HTH_20"/>
    <property type="match status" value="1"/>
</dbReference>
<protein>
    <submittedName>
        <fullName evidence="1">Helix-turn-helix domain-containing protein</fullName>
    </submittedName>
</protein>
<proteinExistence type="predicted"/>
<accession>A0AAP2ZCM8</accession>
<dbReference type="SUPFAM" id="SSF46785">
    <property type="entry name" value="Winged helix' DNA-binding domain"/>
    <property type="match status" value="1"/>
</dbReference>
<gene>
    <name evidence="1" type="ORF">OB919_19590</name>
</gene>